<organism evidence="1">
    <name type="scientific">Anguilla anguilla</name>
    <name type="common">European freshwater eel</name>
    <name type="synonym">Muraena anguilla</name>
    <dbReference type="NCBI Taxonomy" id="7936"/>
    <lineage>
        <taxon>Eukaryota</taxon>
        <taxon>Metazoa</taxon>
        <taxon>Chordata</taxon>
        <taxon>Craniata</taxon>
        <taxon>Vertebrata</taxon>
        <taxon>Euteleostomi</taxon>
        <taxon>Actinopterygii</taxon>
        <taxon>Neopterygii</taxon>
        <taxon>Teleostei</taxon>
        <taxon>Anguilliformes</taxon>
        <taxon>Anguillidae</taxon>
        <taxon>Anguilla</taxon>
    </lineage>
</organism>
<dbReference type="AlphaFoldDB" id="A0A0E9SY17"/>
<reference evidence="1" key="2">
    <citation type="journal article" date="2015" name="Fish Shellfish Immunol.">
        <title>Early steps in the European eel (Anguilla anguilla)-Vibrio vulnificus interaction in the gills: Role of the RtxA13 toxin.</title>
        <authorList>
            <person name="Callol A."/>
            <person name="Pajuelo D."/>
            <person name="Ebbesson L."/>
            <person name="Teles M."/>
            <person name="MacKenzie S."/>
            <person name="Amaro C."/>
        </authorList>
    </citation>
    <scope>NUCLEOTIDE SEQUENCE</scope>
</reference>
<proteinExistence type="predicted"/>
<reference evidence="1" key="1">
    <citation type="submission" date="2014-11" db="EMBL/GenBank/DDBJ databases">
        <authorList>
            <person name="Amaro Gonzalez C."/>
        </authorList>
    </citation>
    <scope>NUCLEOTIDE SEQUENCE</scope>
</reference>
<sequence>MMSVCSFFLFLVHFKFLGGMRVIFTFLTSLGI</sequence>
<evidence type="ECO:0000313" key="1">
    <source>
        <dbReference type="EMBL" id="JAH46162.1"/>
    </source>
</evidence>
<protein>
    <submittedName>
        <fullName evidence="1">Uncharacterized protein</fullName>
    </submittedName>
</protein>
<accession>A0A0E9SY17</accession>
<dbReference type="EMBL" id="GBXM01062415">
    <property type="protein sequence ID" value="JAH46162.1"/>
    <property type="molecule type" value="Transcribed_RNA"/>
</dbReference>
<name>A0A0E9SY17_ANGAN</name>